<accession>A0A8T2RGZ9</accession>
<organism evidence="4 5">
    <name type="scientific">Ceratopteris richardii</name>
    <name type="common">Triangle waterfern</name>
    <dbReference type="NCBI Taxonomy" id="49495"/>
    <lineage>
        <taxon>Eukaryota</taxon>
        <taxon>Viridiplantae</taxon>
        <taxon>Streptophyta</taxon>
        <taxon>Embryophyta</taxon>
        <taxon>Tracheophyta</taxon>
        <taxon>Polypodiopsida</taxon>
        <taxon>Polypodiidae</taxon>
        <taxon>Polypodiales</taxon>
        <taxon>Pteridineae</taxon>
        <taxon>Pteridaceae</taxon>
        <taxon>Parkerioideae</taxon>
        <taxon>Ceratopteris</taxon>
    </lineage>
</organism>
<proteinExistence type="inferred from homology"/>
<dbReference type="PANTHER" id="PTHR33155">
    <property type="entry name" value="FANTASTIC FOUR-LIKE PROTEIN (DUF3049)"/>
    <property type="match status" value="1"/>
</dbReference>
<dbReference type="InterPro" id="IPR021410">
    <property type="entry name" value="FAF"/>
</dbReference>
<name>A0A8T2RGZ9_CERRI</name>
<feature type="compositionally biased region" description="Basic and acidic residues" evidence="2">
    <location>
        <begin position="189"/>
        <end position="199"/>
    </location>
</feature>
<evidence type="ECO:0000313" key="5">
    <source>
        <dbReference type="Proteomes" id="UP000825935"/>
    </source>
</evidence>
<evidence type="ECO:0000256" key="1">
    <source>
        <dbReference type="ARBA" id="ARBA00008690"/>
    </source>
</evidence>
<comment type="caution">
    <text evidence="4">The sequence shown here is derived from an EMBL/GenBank/DDBJ whole genome shotgun (WGS) entry which is preliminary data.</text>
</comment>
<dbReference type="PANTHER" id="PTHR33155:SF75">
    <property type="entry name" value="OS02G0750800 PROTEIN"/>
    <property type="match status" value="1"/>
</dbReference>
<dbReference type="OrthoDB" id="1931928at2759"/>
<protein>
    <recommendedName>
        <fullName evidence="3">FAF domain-containing protein</fullName>
    </recommendedName>
</protein>
<dbReference type="EMBL" id="CM035432">
    <property type="protein sequence ID" value="KAH7294845.1"/>
    <property type="molecule type" value="Genomic_DNA"/>
</dbReference>
<evidence type="ECO:0000259" key="3">
    <source>
        <dbReference type="Pfam" id="PF11250"/>
    </source>
</evidence>
<gene>
    <name evidence="4" type="ORF">KP509_27G021500</name>
</gene>
<reference evidence="4 5" key="1">
    <citation type="submission" date="2021-08" db="EMBL/GenBank/DDBJ databases">
        <title>WGS assembly of Ceratopteris richardii.</title>
        <authorList>
            <person name="Marchant D.B."/>
            <person name="Chen G."/>
            <person name="Jenkins J."/>
            <person name="Shu S."/>
            <person name="Leebens-Mack J."/>
            <person name="Grimwood J."/>
            <person name="Schmutz J."/>
            <person name="Soltis P."/>
            <person name="Soltis D."/>
            <person name="Chen Z.-H."/>
        </authorList>
    </citation>
    <scope>NUCLEOTIDE SEQUENCE [LARGE SCALE GENOMIC DNA]</scope>
    <source>
        <strain evidence="4">Whitten #5841</strain>
        <tissue evidence="4">Leaf</tissue>
    </source>
</reference>
<feature type="domain" description="FAF" evidence="3">
    <location>
        <begin position="87"/>
        <end position="136"/>
    </location>
</feature>
<sequence length="245" mass="27263">MSLEDYWEDASVCIGSNLPDFCDRSFSPSIDHDKEYEPPRTEANRLKSPASPDVSVPVFSPNGQHDHLQSGRFSLDLPTSSKHLARQFPPPITVYSIHPIKQGGRFVLKDTSNSHPPLYGSSIKAERQQGRLRLHLIDTDEDACDHGKGENIGHAALPELLVSSQSQEENKKKATNAASNSGDSSLMNDYDHQRDEDHVLPVPKKRTLDPEMETGNINDDTQCANISGKVDEHYNEGRRHSVVMV</sequence>
<keyword evidence="5" id="KW-1185">Reference proteome</keyword>
<dbReference type="Pfam" id="PF11250">
    <property type="entry name" value="FAF"/>
    <property type="match status" value="1"/>
</dbReference>
<evidence type="ECO:0000313" key="4">
    <source>
        <dbReference type="EMBL" id="KAH7294845.1"/>
    </source>
</evidence>
<feature type="compositionally biased region" description="Polar residues" evidence="2">
    <location>
        <begin position="176"/>
        <end position="187"/>
    </location>
</feature>
<comment type="similarity">
    <text evidence="1">Belongs to the fantastic four family.</text>
</comment>
<dbReference type="InterPro" id="IPR046431">
    <property type="entry name" value="FAF_dom"/>
</dbReference>
<dbReference type="Proteomes" id="UP000825935">
    <property type="component" value="Chromosome 27"/>
</dbReference>
<feature type="compositionally biased region" description="Basic and acidic residues" evidence="2">
    <location>
        <begin position="30"/>
        <end position="45"/>
    </location>
</feature>
<dbReference type="AlphaFoldDB" id="A0A8T2RGZ9"/>
<feature type="region of interest" description="Disordered" evidence="2">
    <location>
        <begin position="165"/>
        <end position="220"/>
    </location>
</feature>
<feature type="region of interest" description="Disordered" evidence="2">
    <location>
        <begin position="29"/>
        <end position="54"/>
    </location>
</feature>
<evidence type="ECO:0000256" key="2">
    <source>
        <dbReference type="SAM" id="MobiDB-lite"/>
    </source>
</evidence>